<evidence type="ECO:0000256" key="3">
    <source>
        <dbReference type="ARBA" id="ARBA00022692"/>
    </source>
</evidence>
<feature type="region of interest" description="Disordered" evidence="9">
    <location>
        <begin position="1"/>
        <end position="211"/>
    </location>
</feature>
<feature type="compositionally biased region" description="Basic and acidic residues" evidence="9">
    <location>
        <begin position="443"/>
        <end position="453"/>
    </location>
</feature>
<evidence type="ECO:0000256" key="4">
    <source>
        <dbReference type="ARBA" id="ARBA00022989"/>
    </source>
</evidence>
<dbReference type="InParanoid" id="A0A316VBM8"/>
<keyword evidence="4 10" id="KW-1133">Transmembrane helix</keyword>
<keyword evidence="5 8" id="KW-0175">Coiled coil</keyword>
<dbReference type="GO" id="GO:0005739">
    <property type="term" value="C:mitochondrion"/>
    <property type="evidence" value="ECO:0007669"/>
    <property type="project" value="UniProtKB-SubCell"/>
</dbReference>
<evidence type="ECO:0000256" key="8">
    <source>
        <dbReference type="SAM" id="Coils"/>
    </source>
</evidence>
<feature type="coiled-coil region" evidence="8">
    <location>
        <begin position="319"/>
        <end position="379"/>
    </location>
</feature>
<feature type="compositionally biased region" description="Polar residues" evidence="9">
    <location>
        <begin position="1"/>
        <end position="12"/>
    </location>
</feature>
<organism evidence="11 12">
    <name type="scientific">Meira miltonrushii</name>
    <dbReference type="NCBI Taxonomy" id="1280837"/>
    <lineage>
        <taxon>Eukaryota</taxon>
        <taxon>Fungi</taxon>
        <taxon>Dikarya</taxon>
        <taxon>Basidiomycota</taxon>
        <taxon>Ustilaginomycotina</taxon>
        <taxon>Exobasidiomycetes</taxon>
        <taxon>Exobasidiales</taxon>
        <taxon>Brachybasidiaceae</taxon>
        <taxon>Meira</taxon>
    </lineage>
</organism>
<feature type="compositionally biased region" description="Low complexity" evidence="9">
    <location>
        <begin position="19"/>
        <end position="53"/>
    </location>
</feature>
<evidence type="ECO:0000256" key="1">
    <source>
        <dbReference type="ARBA" id="ARBA00004173"/>
    </source>
</evidence>
<dbReference type="Gene3D" id="1.20.5.340">
    <property type="match status" value="1"/>
</dbReference>
<sequence>MYANSKGRQGANNAKGDISASPQTTSSSSSSSAASSSSSADTSAAVRAYAASARGKSVSPPPSAIPKKQAKGSEDVKSDADSSTTNKSDPKIEGGAQKMFRKEAINPDNPAPDPKANGSAATSKEDSIQSEEIPNNSTQSSEKNEQINLTEGVIISSNGSSKRTGQSQGFFPPTSNALNRQNSSGSQDTHGDGGSGGPPAMSESTAESNEKPPRHLILYPFNTHAFIKRLQEAGFMAAYRVEPKEGASANQAETALSANKRHDPAEAIMESLHQSLVNRGQEVADSHMNKTEGENQAYLFTAALAELRTELQVRARNDAAALRSMVTLLQREVDSLNQRMREDVASMKHDIQVDMNNRKSEAKEEQNTLDQEIQDLNNRFTISISDLKTEIEQSIKWDATRRALTIFFGCIVILIATLAAADYLTRDEVETTDQRKAGQQGKEQSEIKSKTPEELGLVATYDDEHGNRYV</sequence>
<evidence type="ECO:0000256" key="5">
    <source>
        <dbReference type="ARBA" id="ARBA00023054"/>
    </source>
</evidence>
<keyword evidence="7 10" id="KW-0472">Membrane</keyword>
<evidence type="ECO:0000256" key="6">
    <source>
        <dbReference type="ARBA" id="ARBA00023128"/>
    </source>
</evidence>
<dbReference type="Proteomes" id="UP000245771">
    <property type="component" value="Unassembled WGS sequence"/>
</dbReference>
<evidence type="ECO:0000256" key="7">
    <source>
        <dbReference type="ARBA" id="ARBA00023136"/>
    </source>
</evidence>
<dbReference type="RefSeq" id="XP_025353683.1">
    <property type="nucleotide sequence ID" value="XM_025497803.1"/>
</dbReference>
<dbReference type="STRING" id="1280837.A0A316VBM8"/>
<accession>A0A316VBM8</accession>
<dbReference type="GO" id="GO:0016020">
    <property type="term" value="C:membrane"/>
    <property type="evidence" value="ECO:0007669"/>
    <property type="project" value="UniProtKB-SubCell"/>
</dbReference>
<gene>
    <name evidence="11" type="ORF">FA14DRAFT_156078</name>
</gene>
<dbReference type="GeneID" id="37019584"/>
<comment type="subcellular location">
    <subcellularLocation>
        <location evidence="2">Membrane</location>
    </subcellularLocation>
    <subcellularLocation>
        <location evidence="1">Mitochondrion</location>
    </subcellularLocation>
</comment>
<dbReference type="EMBL" id="KZ819604">
    <property type="protein sequence ID" value="PWN33381.1"/>
    <property type="molecule type" value="Genomic_DNA"/>
</dbReference>
<keyword evidence="3 10" id="KW-0812">Transmembrane</keyword>
<feature type="compositionally biased region" description="Basic and acidic residues" evidence="9">
    <location>
        <begin position="71"/>
        <end position="80"/>
    </location>
</feature>
<feature type="region of interest" description="Disordered" evidence="9">
    <location>
        <begin position="432"/>
        <end position="470"/>
    </location>
</feature>
<dbReference type="InterPro" id="IPR024461">
    <property type="entry name" value="CCDC90-like"/>
</dbReference>
<feature type="compositionally biased region" description="Polar residues" evidence="9">
    <location>
        <begin position="130"/>
        <end position="188"/>
    </location>
</feature>
<reference evidence="11 12" key="1">
    <citation type="journal article" date="2018" name="Mol. Biol. Evol.">
        <title>Broad Genomic Sampling Reveals a Smut Pathogenic Ancestry of the Fungal Clade Ustilaginomycotina.</title>
        <authorList>
            <person name="Kijpornyongpan T."/>
            <person name="Mondo S.J."/>
            <person name="Barry K."/>
            <person name="Sandor L."/>
            <person name="Lee J."/>
            <person name="Lipzen A."/>
            <person name="Pangilinan J."/>
            <person name="LaButti K."/>
            <person name="Hainaut M."/>
            <person name="Henrissat B."/>
            <person name="Grigoriev I.V."/>
            <person name="Spatafora J.W."/>
            <person name="Aime M.C."/>
        </authorList>
    </citation>
    <scope>NUCLEOTIDE SEQUENCE [LARGE SCALE GENOMIC DNA]</scope>
    <source>
        <strain evidence="11 12">MCA 3882</strain>
    </source>
</reference>
<keyword evidence="6" id="KW-0496">Mitochondrion</keyword>
<proteinExistence type="predicted"/>
<dbReference type="OrthoDB" id="1552at2759"/>
<keyword evidence="12" id="KW-1185">Reference proteome</keyword>
<evidence type="ECO:0000313" key="12">
    <source>
        <dbReference type="Proteomes" id="UP000245771"/>
    </source>
</evidence>
<dbReference type="PANTHER" id="PTHR14360:SF12">
    <property type="entry name" value="MOZ PROTEIN REPRESENTS A CHROMATIN-ASSOCIATED ACETYLTRANSFERASE"/>
    <property type="match status" value="1"/>
</dbReference>
<name>A0A316VBM8_9BASI</name>
<dbReference type="PANTHER" id="PTHR14360">
    <property type="entry name" value="PROTEIN FMP32, MITOCHONDRIAL"/>
    <property type="match status" value="1"/>
</dbReference>
<protein>
    <recommendedName>
        <fullName evidence="13">DUF1640-domain-containing protein</fullName>
    </recommendedName>
</protein>
<evidence type="ECO:0000313" key="11">
    <source>
        <dbReference type="EMBL" id="PWN33381.1"/>
    </source>
</evidence>
<dbReference type="AlphaFoldDB" id="A0A316VBM8"/>
<feature type="transmembrane region" description="Helical" evidence="10">
    <location>
        <begin position="403"/>
        <end position="425"/>
    </location>
</feature>
<evidence type="ECO:0000256" key="2">
    <source>
        <dbReference type="ARBA" id="ARBA00004370"/>
    </source>
</evidence>
<evidence type="ECO:0008006" key="13">
    <source>
        <dbReference type="Google" id="ProtNLM"/>
    </source>
</evidence>
<evidence type="ECO:0000256" key="9">
    <source>
        <dbReference type="SAM" id="MobiDB-lite"/>
    </source>
</evidence>
<dbReference type="Pfam" id="PF07798">
    <property type="entry name" value="CCDC90-like"/>
    <property type="match status" value="1"/>
</dbReference>
<evidence type="ECO:0000256" key="10">
    <source>
        <dbReference type="SAM" id="Phobius"/>
    </source>
</evidence>